<evidence type="ECO:0000313" key="2">
    <source>
        <dbReference type="Proteomes" id="UP000428325"/>
    </source>
</evidence>
<dbReference type="KEGG" id="hra:EI982_08345"/>
<gene>
    <name evidence="1" type="ORF">EI982_08345</name>
</gene>
<sequence>MSTGRGLLTDYEKNCIAGKKEKQREYEARSRVRARIEGPLMNDIAHLKKHDPELLNELRQVVCDDEIE</sequence>
<evidence type="ECO:0000313" key="1">
    <source>
        <dbReference type="EMBL" id="QGX94804.1"/>
    </source>
</evidence>
<name>A0A6B9F8X1_9EURY</name>
<dbReference type="AlphaFoldDB" id="A0A6B9F8X1"/>
<dbReference type="Proteomes" id="UP000428325">
    <property type="component" value="Chromosome"/>
</dbReference>
<reference evidence="1 2" key="1">
    <citation type="submission" date="2018-12" db="EMBL/GenBank/DDBJ databases">
        <title>Complete genome sequence of Haloplanus rallus MBLA0036.</title>
        <authorList>
            <person name="Nam Y.-d."/>
            <person name="Kang J."/>
            <person name="Chung W.-H."/>
            <person name="Park Y.S."/>
        </authorList>
    </citation>
    <scope>NUCLEOTIDE SEQUENCE [LARGE SCALE GENOMIC DNA]</scope>
    <source>
        <strain evidence="1 2">MBLA0036</strain>
    </source>
</reference>
<protein>
    <submittedName>
        <fullName evidence="1">Uncharacterized protein</fullName>
    </submittedName>
</protein>
<dbReference type="EMBL" id="CP034345">
    <property type="protein sequence ID" value="QGX94804.1"/>
    <property type="molecule type" value="Genomic_DNA"/>
</dbReference>
<proteinExistence type="predicted"/>
<organism evidence="1 2">
    <name type="scientific">Haloplanus rallus</name>
    <dbReference type="NCBI Taxonomy" id="1816183"/>
    <lineage>
        <taxon>Archaea</taxon>
        <taxon>Methanobacteriati</taxon>
        <taxon>Methanobacteriota</taxon>
        <taxon>Stenosarchaea group</taxon>
        <taxon>Halobacteria</taxon>
        <taxon>Halobacteriales</taxon>
        <taxon>Haloferacaceae</taxon>
        <taxon>Haloplanus</taxon>
    </lineage>
</organism>
<accession>A0A6B9F8X1</accession>
<keyword evidence="2" id="KW-1185">Reference proteome</keyword>